<reference evidence="2" key="1">
    <citation type="submission" date="2021-02" db="EMBL/GenBank/DDBJ databases">
        <authorList>
            <person name="Bekaert M."/>
        </authorList>
    </citation>
    <scope>NUCLEOTIDE SEQUENCE</scope>
    <source>
        <strain evidence="2">IoA-00</strain>
    </source>
</reference>
<dbReference type="EMBL" id="HG994582">
    <property type="protein sequence ID" value="CAF2902740.1"/>
    <property type="molecule type" value="Genomic_DNA"/>
</dbReference>
<dbReference type="Proteomes" id="UP000675881">
    <property type="component" value="Chromosome 3"/>
</dbReference>
<name>A0A7R8H6N6_LEPSM</name>
<evidence type="ECO:0000313" key="2">
    <source>
        <dbReference type="EMBL" id="CAF2902740.1"/>
    </source>
</evidence>
<accession>A0A7R8H6N6</accession>
<sequence length="99" mass="11658">MQAIPKIDSMLLSDIAWIARGLLSDLRPEQKEENSSIGLATRRQNPLHFQGEERRRLRPSPEDTKRGCCQREQHPDTRIKREDFKSQYFRQREEGVGTH</sequence>
<dbReference type="AlphaFoldDB" id="A0A7R8H6N6"/>
<proteinExistence type="predicted"/>
<protein>
    <submittedName>
        <fullName evidence="2">(salmon louse) hypothetical protein</fullName>
    </submittedName>
</protein>
<evidence type="ECO:0000256" key="1">
    <source>
        <dbReference type="SAM" id="MobiDB-lite"/>
    </source>
</evidence>
<gene>
    <name evidence="2" type="ORF">LSAA_7669</name>
</gene>
<feature type="compositionally biased region" description="Polar residues" evidence="1">
    <location>
        <begin position="35"/>
        <end position="44"/>
    </location>
</feature>
<keyword evidence="3" id="KW-1185">Reference proteome</keyword>
<feature type="compositionally biased region" description="Basic and acidic residues" evidence="1">
    <location>
        <begin position="50"/>
        <end position="99"/>
    </location>
</feature>
<evidence type="ECO:0000313" key="3">
    <source>
        <dbReference type="Proteomes" id="UP000675881"/>
    </source>
</evidence>
<organism evidence="2 3">
    <name type="scientific">Lepeophtheirus salmonis</name>
    <name type="common">Salmon louse</name>
    <name type="synonym">Caligus salmonis</name>
    <dbReference type="NCBI Taxonomy" id="72036"/>
    <lineage>
        <taxon>Eukaryota</taxon>
        <taxon>Metazoa</taxon>
        <taxon>Ecdysozoa</taxon>
        <taxon>Arthropoda</taxon>
        <taxon>Crustacea</taxon>
        <taxon>Multicrustacea</taxon>
        <taxon>Hexanauplia</taxon>
        <taxon>Copepoda</taxon>
        <taxon>Siphonostomatoida</taxon>
        <taxon>Caligidae</taxon>
        <taxon>Lepeophtheirus</taxon>
    </lineage>
</organism>
<feature type="region of interest" description="Disordered" evidence="1">
    <location>
        <begin position="28"/>
        <end position="99"/>
    </location>
</feature>